<evidence type="ECO:0000256" key="1">
    <source>
        <dbReference type="ARBA" id="ARBA00004418"/>
    </source>
</evidence>
<dbReference type="InterPro" id="IPR036286">
    <property type="entry name" value="LexA/Signal_pep-like_sf"/>
</dbReference>
<dbReference type="GO" id="GO:0006465">
    <property type="term" value="P:signal peptide processing"/>
    <property type="evidence" value="ECO:0007669"/>
    <property type="project" value="InterPro"/>
</dbReference>
<dbReference type="AlphaFoldDB" id="A0A1G8A095"/>
<evidence type="ECO:0000313" key="8">
    <source>
        <dbReference type="Proteomes" id="UP000199495"/>
    </source>
</evidence>
<organism evidence="7 8">
    <name type="scientific">Pelagibacterium luteolum</name>
    <dbReference type="NCBI Taxonomy" id="440168"/>
    <lineage>
        <taxon>Bacteria</taxon>
        <taxon>Pseudomonadati</taxon>
        <taxon>Pseudomonadota</taxon>
        <taxon>Alphaproteobacteria</taxon>
        <taxon>Hyphomicrobiales</taxon>
        <taxon>Devosiaceae</taxon>
        <taxon>Pelagibacterium</taxon>
    </lineage>
</organism>
<keyword evidence="5" id="KW-0184">Conjugation</keyword>
<protein>
    <submittedName>
        <fullName evidence="7">Conjugative transfer signal peptidase TraF</fullName>
    </submittedName>
</protein>
<dbReference type="NCBIfam" id="TIGR02771">
    <property type="entry name" value="TraF_Ti"/>
    <property type="match status" value="1"/>
</dbReference>
<dbReference type="SUPFAM" id="SSF51306">
    <property type="entry name" value="LexA/Signal peptidase"/>
    <property type="match status" value="1"/>
</dbReference>
<feature type="domain" description="Peptidase S26" evidence="6">
    <location>
        <begin position="9"/>
        <end position="170"/>
    </location>
</feature>
<evidence type="ECO:0000259" key="6">
    <source>
        <dbReference type="Pfam" id="PF10502"/>
    </source>
</evidence>
<name>A0A1G8A095_9HYPH</name>
<dbReference type="Proteomes" id="UP000199495">
    <property type="component" value="Unassembled WGS sequence"/>
</dbReference>
<accession>A0A1G8A095</accession>
<dbReference type="InterPro" id="IPR014139">
    <property type="entry name" value="Peptidase_S26C_TraF"/>
</dbReference>
<dbReference type="EMBL" id="FNCS01000024">
    <property type="protein sequence ID" value="SDH14342.1"/>
    <property type="molecule type" value="Genomic_DNA"/>
</dbReference>
<dbReference type="Gene3D" id="2.10.109.10">
    <property type="entry name" value="Umud Fragment, subunit A"/>
    <property type="match status" value="1"/>
</dbReference>
<dbReference type="STRING" id="440168.SAMN04487974_12438"/>
<evidence type="ECO:0000256" key="5">
    <source>
        <dbReference type="ARBA" id="ARBA00022971"/>
    </source>
</evidence>
<dbReference type="RefSeq" id="WP_090599657.1">
    <property type="nucleotide sequence ID" value="NZ_FNCS01000024.1"/>
</dbReference>
<proteinExistence type="inferred from homology"/>
<dbReference type="NCBIfam" id="NF010412">
    <property type="entry name" value="PRK13838.1"/>
    <property type="match status" value="1"/>
</dbReference>
<dbReference type="InterPro" id="IPR019533">
    <property type="entry name" value="Peptidase_S26"/>
</dbReference>
<evidence type="ECO:0000256" key="3">
    <source>
        <dbReference type="ARBA" id="ARBA00022729"/>
    </source>
</evidence>
<keyword evidence="4" id="KW-0574">Periplasm</keyword>
<keyword evidence="3" id="KW-0732">Signal</keyword>
<evidence type="ECO:0000313" key="7">
    <source>
        <dbReference type="EMBL" id="SDH14342.1"/>
    </source>
</evidence>
<gene>
    <name evidence="7" type="ORF">SAMN04487974_12438</name>
</gene>
<evidence type="ECO:0000256" key="4">
    <source>
        <dbReference type="ARBA" id="ARBA00022764"/>
    </source>
</evidence>
<dbReference type="GO" id="GO:0004252">
    <property type="term" value="F:serine-type endopeptidase activity"/>
    <property type="evidence" value="ECO:0007669"/>
    <property type="project" value="InterPro"/>
</dbReference>
<keyword evidence="8" id="KW-1185">Reference proteome</keyword>
<reference evidence="7 8" key="1">
    <citation type="submission" date="2016-10" db="EMBL/GenBank/DDBJ databases">
        <authorList>
            <person name="de Groot N.N."/>
        </authorList>
    </citation>
    <scope>NUCLEOTIDE SEQUENCE [LARGE SCALE GENOMIC DNA]</scope>
    <source>
        <strain evidence="7 8">CGMCC 1.10267</strain>
    </source>
</reference>
<comment type="subcellular location">
    <subcellularLocation>
        <location evidence="1">Periplasm</location>
    </subcellularLocation>
</comment>
<evidence type="ECO:0000256" key="2">
    <source>
        <dbReference type="ARBA" id="ARBA00005849"/>
    </source>
</evidence>
<dbReference type="Pfam" id="PF10502">
    <property type="entry name" value="Peptidase_S26"/>
    <property type="match status" value="1"/>
</dbReference>
<dbReference type="OrthoDB" id="5360818at2"/>
<comment type="similarity">
    <text evidence="2">Belongs to the peptidase S26C family.</text>
</comment>
<dbReference type="GO" id="GO:0042597">
    <property type="term" value="C:periplasmic space"/>
    <property type="evidence" value="ECO:0007669"/>
    <property type="project" value="UniProtKB-SubCell"/>
</dbReference>
<sequence>MTKRSTTFLIALCASLLAGLATLALGNYRLNFSPSSAYGLWQIEPLVRAVRVGDRLFVCPPTGEITQLGRERGYLANGLCPLNVGPLIKTVAALPGQSIEVGDQVVIDGNALTNSTPLEVDARGRVMGRYGGGRVPKGTVFLHSEFFGSYDSRYFGPVPTEGVLGLAREVVTFAP</sequence>